<organism evidence="1 2">
    <name type="scientific">Amycolatopsis minnesotensis</name>
    <dbReference type="NCBI Taxonomy" id="337894"/>
    <lineage>
        <taxon>Bacteria</taxon>
        <taxon>Bacillati</taxon>
        <taxon>Actinomycetota</taxon>
        <taxon>Actinomycetes</taxon>
        <taxon>Pseudonocardiales</taxon>
        <taxon>Pseudonocardiaceae</taxon>
        <taxon>Amycolatopsis</taxon>
    </lineage>
</organism>
<keyword evidence="2" id="KW-1185">Reference proteome</keyword>
<dbReference type="RefSeq" id="WP_344419492.1">
    <property type="nucleotide sequence ID" value="NZ_BAAANN010000013.1"/>
</dbReference>
<accession>A0ABP5CD73</accession>
<name>A0ABP5CD73_9PSEU</name>
<dbReference type="Proteomes" id="UP001501116">
    <property type="component" value="Unassembled WGS sequence"/>
</dbReference>
<proteinExistence type="predicted"/>
<protein>
    <submittedName>
        <fullName evidence="1">Uncharacterized protein</fullName>
    </submittedName>
</protein>
<gene>
    <name evidence="1" type="ORF">GCM10009754_36010</name>
</gene>
<comment type="caution">
    <text evidence="1">The sequence shown here is derived from an EMBL/GenBank/DDBJ whole genome shotgun (WGS) entry which is preliminary data.</text>
</comment>
<evidence type="ECO:0000313" key="1">
    <source>
        <dbReference type="EMBL" id="GAA1961766.1"/>
    </source>
</evidence>
<evidence type="ECO:0000313" key="2">
    <source>
        <dbReference type="Proteomes" id="UP001501116"/>
    </source>
</evidence>
<dbReference type="EMBL" id="BAAANN010000013">
    <property type="protein sequence ID" value="GAA1961766.1"/>
    <property type="molecule type" value="Genomic_DNA"/>
</dbReference>
<reference evidence="2" key="1">
    <citation type="journal article" date="2019" name="Int. J. Syst. Evol. Microbiol.">
        <title>The Global Catalogue of Microorganisms (GCM) 10K type strain sequencing project: providing services to taxonomists for standard genome sequencing and annotation.</title>
        <authorList>
            <consortium name="The Broad Institute Genomics Platform"/>
            <consortium name="The Broad Institute Genome Sequencing Center for Infectious Disease"/>
            <person name="Wu L."/>
            <person name="Ma J."/>
        </authorList>
    </citation>
    <scope>NUCLEOTIDE SEQUENCE [LARGE SCALE GENOMIC DNA]</scope>
    <source>
        <strain evidence="2">JCM 14545</strain>
    </source>
</reference>
<sequence>MIAEITPQIHSTVSLDSPDGSGTIDVDKQLGHVVERIWGLGHTTMMSCQDIGHYIEQATPPAFVIPGDVEYHRGLAWIKMPLLSARDLLDDLKRTPFRDRLVCPWRRGSWRMLARIGLSNDGGFDVSAAHLYFPANQIPELQTVLSDLKEENDR</sequence>